<feature type="transmembrane region" description="Helical" evidence="1">
    <location>
        <begin position="89"/>
        <end position="114"/>
    </location>
</feature>
<keyword evidence="1 2" id="KW-0812">Transmembrane</keyword>
<keyword evidence="1" id="KW-1133">Transmembrane helix</keyword>
<comment type="caution">
    <text evidence="2">The sequence shown here is derived from an EMBL/GenBank/DDBJ whole genome shotgun (WGS) entry which is preliminary data.</text>
</comment>
<dbReference type="InParanoid" id="A0A2P5FEX1"/>
<accession>A0A2P5FEX1</accession>
<feature type="transmembrane region" description="Helical" evidence="1">
    <location>
        <begin position="227"/>
        <end position="249"/>
    </location>
</feature>
<feature type="transmembrane region" description="Helical" evidence="1">
    <location>
        <begin position="140"/>
        <end position="161"/>
    </location>
</feature>
<keyword evidence="3" id="KW-1185">Reference proteome</keyword>
<evidence type="ECO:0000313" key="3">
    <source>
        <dbReference type="Proteomes" id="UP000237000"/>
    </source>
</evidence>
<proteinExistence type="predicted"/>
<dbReference type="PANTHER" id="PTHR33133:SF19">
    <property type="entry name" value="BINDING-PROTEIN-DEPENDENT TRANSPORT SYSTEMS INNER MEMBRANE COMPONENT"/>
    <property type="match status" value="1"/>
</dbReference>
<feature type="transmembrane region" description="Helical" evidence="1">
    <location>
        <begin position="28"/>
        <end position="48"/>
    </location>
</feature>
<evidence type="ECO:0000313" key="2">
    <source>
        <dbReference type="EMBL" id="PON96338.1"/>
    </source>
</evidence>
<gene>
    <name evidence="2" type="ORF">TorRG33x02_079270</name>
</gene>
<reference evidence="3" key="1">
    <citation type="submission" date="2016-06" db="EMBL/GenBank/DDBJ databases">
        <title>Parallel loss of symbiosis genes in relatives of nitrogen-fixing non-legume Parasponia.</title>
        <authorList>
            <person name="Van Velzen R."/>
            <person name="Holmer R."/>
            <person name="Bu F."/>
            <person name="Rutten L."/>
            <person name="Van Zeijl A."/>
            <person name="Liu W."/>
            <person name="Santuari L."/>
            <person name="Cao Q."/>
            <person name="Sharma T."/>
            <person name="Shen D."/>
            <person name="Roswanjaya Y."/>
            <person name="Wardhani T."/>
            <person name="Kalhor M.S."/>
            <person name="Jansen J."/>
            <person name="Van den Hoogen J."/>
            <person name="Gungor B."/>
            <person name="Hartog M."/>
            <person name="Hontelez J."/>
            <person name="Verver J."/>
            <person name="Yang W.-C."/>
            <person name="Schijlen E."/>
            <person name="Repin R."/>
            <person name="Schilthuizen M."/>
            <person name="Schranz E."/>
            <person name="Heidstra R."/>
            <person name="Miyata K."/>
            <person name="Fedorova E."/>
            <person name="Kohlen W."/>
            <person name="Bisseling T."/>
            <person name="Smit S."/>
            <person name="Geurts R."/>
        </authorList>
    </citation>
    <scope>NUCLEOTIDE SEQUENCE [LARGE SCALE GENOMIC DNA]</scope>
    <source>
        <strain evidence="3">cv. RG33-2</strain>
    </source>
</reference>
<evidence type="ECO:0000256" key="1">
    <source>
        <dbReference type="SAM" id="Phobius"/>
    </source>
</evidence>
<dbReference type="AlphaFoldDB" id="A0A2P5FEX1"/>
<name>A0A2P5FEX1_TREOI</name>
<dbReference type="STRING" id="63057.A0A2P5FEX1"/>
<protein>
    <submittedName>
        <fullName evidence="2">Transmembrane protein</fullName>
    </submittedName>
</protein>
<dbReference type="EMBL" id="JXTC01000039">
    <property type="protein sequence ID" value="PON96338.1"/>
    <property type="molecule type" value="Genomic_DNA"/>
</dbReference>
<dbReference type="Proteomes" id="UP000237000">
    <property type="component" value="Unassembled WGS sequence"/>
</dbReference>
<organism evidence="2 3">
    <name type="scientific">Trema orientale</name>
    <name type="common">Charcoal tree</name>
    <name type="synonym">Celtis orientalis</name>
    <dbReference type="NCBI Taxonomy" id="63057"/>
    <lineage>
        <taxon>Eukaryota</taxon>
        <taxon>Viridiplantae</taxon>
        <taxon>Streptophyta</taxon>
        <taxon>Embryophyta</taxon>
        <taxon>Tracheophyta</taxon>
        <taxon>Spermatophyta</taxon>
        <taxon>Magnoliopsida</taxon>
        <taxon>eudicotyledons</taxon>
        <taxon>Gunneridae</taxon>
        <taxon>Pentapetalae</taxon>
        <taxon>rosids</taxon>
        <taxon>fabids</taxon>
        <taxon>Rosales</taxon>
        <taxon>Cannabaceae</taxon>
        <taxon>Trema</taxon>
    </lineage>
</organism>
<sequence>MMEESPYALMERIVKFVRNSIFTFLKHYQYFTTTPALLMLPFSALVLLPRPLFSSYEIPISLLHDGRFSPSSSSSKFTLFLNQKFSQSFFFSVFILPFTLSSLLMAKASIIQALNHHKPSPPPPPFPSCLTLYNPLLKTHIYNVILIIFIHTAAIFLHFLTPFSSFRAFGFFQTISQTVGRLVFYALLTNVTVVCNFALVVAGMENCNGYAAIYKARTLLRKGRNSMALLLLALLTNLGLASLKALFCFRLVRPNHLVERLGLSRALEGILIAYLYSLVIVLDTIACCLLLRSCEFDFSTEHSSGFRYCDQIELV</sequence>
<keyword evidence="1" id="KW-0472">Membrane</keyword>
<dbReference type="PANTHER" id="PTHR33133">
    <property type="entry name" value="OS08G0107100 PROTEIN-RELATED"/>
    <property type="match status" value="1"/>
</dbReference>
<dbReference type="OrthoDB" id="687732at2759"/>
<feature type="transmembrane region" description="Helical" evidence="1">
    <location>
        <begin position="270"/>
        <end position="292"/>
    </location>
</feature>
<feature type="transmembrane region" description="Helical" evidence="1">
    <location>
        <begin position="182"/>
        <end position="204"/>
    </location>
</feature>